<name>K9YM45_CYASC</name>
<dbReference type="EMBL" id="CP003940">
    <property type="protein sequence ID" value="AFZ47939.1"/>
    <property type="molecule type" value="Genomic_DNA"/>
</dbReference>
<accession>K9YM45</accession>
<dbReference type="eggNOG" id="COG3743">
    <property type="taxonomic scope" value="Bacteria"/>
</dbReference>
<evidence type="ECO:0000259" key="2">
    <source>
        <dbReference type="Pfam" id="PF14229"/>
    </source>
</evidence>
<keyword evidence="1" id="KW-0812">Transmembrane</keyword>
<reference evidence="4" key="1">
    <citation type="journal article" date="2013" name="Proc. Natl. Acad. Sci. U.S.A.">
        <title>Improving the coverage of the cyanobacterial phylum using diversity-driven genome sequencing.</title>
        <authorList>
            <person name="Shih P.M."/>
            <person name="Wu D."/>
            <person name="Latifi A."/>
            <person name="Axen S.D."/>
            <person name="Fewer D.P."/>
            <person name="Talla E."/>
            <person name="Calteau A."/>
            <person name="Cai F."/>
            <person name="Tandeau de Marsac N."/>
            <person name="Rippka R."/>
            <person name="Herdman M."/>
            <person name="Sivonen K."/>
            <person name="Coursin T."/>
            <person name="Laurent T."/>
            <person name="Goodwin L."/>
            <person name="Nolan M."/>
            <person name="Davenport K.W."/>
            <person name="Han C.S."/>
            <person name="Rubin E.M."/>
            <person name="Eisen J.A."/>
            <person name="Woyke T."/>
            <person name="Gugger M."/>
            <person name="Kerfeld C.A."/>
        </authorList>
    </citation>
    <scope>NUCLEOTIDE SEQUENCE [LARGE SCALE GENOMIC DNA]</scope>
    <source>
        <strain evidence="4">ATCC 29140 / PCC 7202</strain>
    </source>
</reference>
<evidence type="ECO:0000313" key="3">
    <source>
        <dbReference type="EMBL" id="AFZ47939.1"/>
    </source>
</evidence>
<dbReference type="BioCyc" id="CSTA292563:G1353-1993-MONOMER"/>
<organism evidence="3 4">
    <name type="scientific">Cyanobacterium stanieri (strain ATCC 29140 / PCC 7202)</name>
    <dbReference type="NCBI Taxonomy" id="292563"/>
    <lineage>
        <taxon>Bacteria</taxon>
        <taxon>Bacillati</taxon>
        <taxon>Cyanobacteriota</taxon>
        <taxon>Cyanophyceae</taxon>
        <taxon>Oscillatoriophycideae</taxon>
        <taxon>Chroococcales</taxon>
        <taxon>Geminocystaceae</taxon>
        <taxon>Cyanobacterium</taxon>
    </lineage>
</organism>
<dbReference type="KEGG" id="csn:Cyast_1986"/>
<keyword evidence="4" id="KW-1185">Reference proteome</keyword>
<dbReference type="Pfam" id="PF14229">
    <property type="entry name" value="DUF4332"/>
    <property type="match status" value="1"/>
</dbReference>
<evidence type="ECO:0000256" key="1">
    <source>
        <dbReference type="SAM" id="Phobius"/>
    </source>
</evidence>
<dbReference type="InterPro" id="IPR025567">
    <property type="entry name" value="DUF4332"/>
</dbReference>
<feature type="domain" description="DUF4332" evidence="2">
    <location>
        <begin position="30"/>
        <end position="151"/>
    </location>
</feature>
<sequence>MLFVSLDNGIITIIFLFFTMTFSVAIAHLPGIHPLEVKQLASEGIYTNIDLLKKASNPNKKQLLANQIGLNIKLINKLVALSNLACAESIGGKYCGLLLHAGIPSLKHLSTVSAPQLHRQILRLQVSMLKRKDCCPSISLVEHWIKEARQLTKS</sequence>
<proteinExistence type="predicted"/>
<feature type="transmembrane region" description="Helical" evidence="1">
    <location>
        <begin position="6"/>
        <end position="29"/>
    </location>
</feature>
<dbReference type="HOGENOM" id="CLU_117602_0_0_3"/>
<keyword evidence="1" id="KW-1133">Transmembrane helix</keyword>
<gene>
    <name evidence="3" type="ordered locus">Cyast_1986</name>
</gene>
<evidence type="ECO:0000313" key="4">
    <source>
        <dbReference type="Proteomes" id="UP000010483"/>
    </source>
</evidence>
<protein>
    <recommendedName>
        <fullName evidence="2">DUF4332 domain-containing protein</fullName>
    </recommendedName>
</protein>
<dbReference type="AlphaFoldDB" id="K9YM45"/>
<keyword evidence="1" id="KW-0472">Membrane</keyword>
<dbReference type="STRING" id="292563.Cyast_1986"/>
<dbReference type="Proteomes" id="UP000010483">
    <property type="component" value="Chromosome"/>
</dbReference>